<organism evidence="1">
    <name type="scientific">Picea sitchensis</name>
    <name type="common">Sitka spruce</name>
    <name type="synonym">Pinus sitchensis</name>
    <dbReference type="NCBI Taxonomy" id="3332"/>
    <lineage>
        <taxon>Eukaryota</taxon>
        <taxon>Viridiplantae</taxon>
        <taxon>Streptophyta</taxon>
        <taxon>Embryophyta</taxon>
        <taxon>Tracheophyta</taxon>
        <taxon>Spermatophyta</taxon>
        <taxon>Pinopsida</taxon>
        <taxon>Pinidae</taxon>
        <taxon>Conifers I</taxon>
        <taxon>Pinales</taxon>
        <taxon>Pinaceae</taxon>
        <taxon>Picea</taxon>
    </lineage>
</organism>
<evidence type="ECO:0000313" key="1">
    <source>
        <dbReference type="EMBL" id="ABK25103.1"/>
    </source>
</evidence>
<protein>
    <submittedName>
        <fullName evidence="1">Uncharacterized protein</fullName>
    </submittedName>
</protein>
<name>A9NWU2_PICSI</name>
<dbReference type="AlphaFoldDB" id="A9NWU2"/>
<accession>A9NWU2</accession>
<sequence>MHTLLDKVPIEMSILPTSRAWFQIMGRKETSQMVSL</sequence>
<reference evidence="1" key="1">
    <citation type="journal article" date="2008" name="BMC Genomics">
        <title>A conifer genomics resource of 200,000 spruce (Picea spp.) ESTs and 6,464 high-quality, sequence-finished full-length cDNAs for Sitka spruce (Picea sitchensis).</title>
        <authorList>
            <person name="Ralph S.G."/>
            <person name="Chun H.J."/>
            <person name="Kolosova N."/>
            <person name="Cooper D."/>
            <person name="Oddy C."/>
            <person name="Ritland C.E."/>
            <person name="Kirkpatrick R."/>
            <person name="Moore R."/>
            <person name="Barber S."/>
            <person name="Holt R.A."/>
            <person name="Jones S.J."/>
            <person name="Marra M.A."/>
            <person name="Douglas C.J."/>
            <person name="Ritland K."/>
            <person name="Bohlmann J."/>
        </authorList>
    </citation>
    <scope>NUCLEOTIDE SEQUENCE</scope>
    <source>
        <tissue evidence="1">Green portion of the leader tissue</tissue>
    </source>
</reference>
<proteinExistence type="evidence at transcript level"/>
<dbReference type="EMBL" id="EF085807">
    <property type="protein sequence ID" value="ABK25103.1"/>
    <property type="molecule type" value="mRNA"/>
</dbReference>